<organism evidence="10 11">
    <name type="scientific">Actinomycetospora termitidis</name>
    <dbReference type="NCBI Taxonomy" id="3053470"/>
    <lineage>
        <taxon>Bacteria</taxon>
        <taxon>Bacillati</taxon>
        <taxon>Actinomycetota</taxon>
        <taxon>Actinomycetes</taxon>
        <taxon>Pseudonocardiales</taxon>
        <taxon>Pseudonocardiaceae</taxon>
        <taxon>Actinomycetospora</taxon>
    </lineage>
</organism>
<dbReference type="PANTHER" id="PTHR42747:SF3">
    <property type="entry name" value="NITRONATE MONOOXYGENASE-RELATED"/>
    <property type="match status" value="1"/>
</dbReference>
<dbReference type="Proteomes" id="UP001231924">
    <property type="component" value="Unassembled WGS sequence"/>
</dbReference>
<dbReference type="InterPro" id="IPR013785">
    <property type="entry name" value="Aldolase_TIM"/>
</dbReference>
<protein>
    <recommendedName>
        <fullName evidence="8">Propionate 3-nitronate monooxygenase</fullName>
    </recommendedName>
</protein>
<evidence type="ECO:0000256" key="6">
    <source>
        <dbReference type="ARBA" id="ARBA00023002"/>
    </source>
</evidence>
<dbReference type="InterPro" id="IPR004136">
    <property type="entry name" value="NMO"/>
</dbReference>
<reference evidence="10 11" key="1">
    <citation type="submission" date="2023-06" db="EMBL/GenBank/DDBJ databases">
        <title>Actinomycetospora Odt1-22.</title>
        <authorList>
            <person name="Supong K."/>
        </authorList>
    </citation>
    <scope>NUCLEOTIDE SEQUENCE [LARGE SCALE GENOMIC DNA]</scope>
    <source>
        <strain evidence="10 11">Odt1-22</strain>
    </source>
</reference>
<keyword evidence="6" id="KW-0560">Oxidoreductase</keyword>
<sequence length="346" mass="36043">MNPADPAGPRLPIVAAPMAGGPSTPALVAAVTAAGGYGYLAAGYLTADELAARMAELRQRTDGPFGVNLFLPDPSGRTRRREEAVIAYGRRLVPEAEAVRVDLGDPHPADDPDDGPGLDAKLRVLAADPPDTISLTFGLPDPDRLAALRATGARLVATVTSPEEARDAERLGLDGLVVQGTDAGGHRGTHRVVDEPNDDDTLDLLVAIRPRTSLPMIAAGGVADRAGVRRALDAGATQVQLGTAFLRTDEAGTSATHRDALGDPTFSGTTVTRAFTGRAARALTNRFAVEHGPSAPAAYPELHYLTRPIRTAAAKAGDATRLHLWAGVHFRRAAEGPASEVVRGLV</sequence>
<evidence type="ECO:0000256" key="3">
    <source>
        <dbReference type="ARBA" id="ARBA00022575"/>
    </source>
</evidence>
<evidence type="ECO:0000256" key="4">
    <source>
        <dbReference type="ARBA" id="ARBA00022630"/>
    </source>
</evidence>
<comment type="catalytic activity">
    <reaction evidence="9">
        <text>3 propionate 3-nitronate + 3 O2 + H2O = 3 3-oxopropanoate + 2 nitrate + nitrite + H2O2 + 3 H(+)</text>
        <dbReference type="Rhea" id="RHEA:57332"/>
        <dbReference type="ChEBI" id="CHEBI:15377"/>
        <dbReference type="ChEBI" id="CHEBI:15378"/>
        <dbReference type="ChEBI" id="CHEBI:15379"/>
        <dbReference type="ChEBI" id="CHEBI:16240"/>
        <dbReference type="ChEBI" id="CHEBI:16301"/>
        <dbReference type="ChEBI" id="CHEBI:17632"/>
        <dbReference type="ChEBI" id="CHEBI:33190"/>
        <dbReference type="ChEBI" id="CHEBI:136067"/>
    </reaction>
</comment>
<comment type="caution">
    <text evidence="10">The sequence shown here is derived from an EMBL/GenBank/DDBJ whole genome shotgun (WGS) entry which is preliminary data.</text>
</comment>
<keyword evidence="5" id="KW-0288">FMN</keyword>
<dbReference type="SUPFAM" id="SSF51412">
    <property type="entry name" value="Inosine monophosphate dehydrogenase (IMPDH)"/>
    <property type="match status" value="1"/>
</dbReference>
<proteinExistence type="inferred from homology"/>
<dbReference type="EMBL" id="JASVWF010000005">
    <property type="protein sequence ID" value="MDL5158528.1"/>
    <property type="molecule type" value="Genomic_DNA"/>
</dbReference>
<keyword evidence="4" id="KW-0285">Flavoprotein</keyword>
<dbReference type="PANTHER" id="PTHR42747">
    <property type="entry name" value="NITRONATE MONOOXYGENASE-RELATED"/>
    <property type="match status" value="1"/>
</dbReference>
<dbReference type="Gene3D" id="3.20.20.70">
    <property type="entry name" value="Aldolase class I"/>
    <property type="match status" value="1"/>
</dbReference>
<comment type="similarity">
    <text evidence="2">Belongs to the nitronate monooxygenase family. NMO class I subfamily.</text>
</comment>
<keyword evidence="3" id="KW-0216">Detoxification</keyword>
<evidence type="ECO:0000256" key="7">
    <source>
        <dbReference type="ARBA" id="ARBA00023033"/>
    </source>
</evidence>
<dbReference type="Pfam" id="PF03060">
    <property type="entry name" value="NMO"/>
    <property type="match status" value="1"/>
</dbReference>
<gene>
    <name evidence="10" type="ORF">QRT03_21350</name>
</gene>
<evidence type="ECO:0000313" key="11">
    <source>
        <dbReference type="Proteomes" id="UP001231924"/>
    </source>
</evidence>
<evidence type="ECO:0000256" key="1">
    <source>
        <dbReference type="ARBA" id="ARBA00001917"/>
    </source>
</evidence>
<keyword evidence="11" id="KW-1185">Reference proteome</keyword>
<evidence type="ECO:0000256" key="2">
    <source>
        <dbReference type="ARBA" id="ARBA00009881"/>
    </source>
</evidence>
<evidence type="ECO:0000256" key="9">
    <source>
        <dbReference type="ARBA" id="ARBA00049401"/>
    </source>
</evidence>
<evidence type="ECO:0000313" key="10">
    <source>
        <dbReference type="EMBL" id="MDL5158528.1"/>
    </source>
</evidence>
<name>A0ABT7MCX3_9PSEU</name>
<keyword evidence="7 10" id="KW-0503">Monooxygenase</keyword>
<dbReference type="GO" id="GO:0004497">
    <property type="term" value="F:monooxygenase activity"/>
    <property type="evidence" value="ECO:0007669"/>
    <property type="project" value="UniProtKB-KW"/>
</dbReference>
<evidence type="ECO:0000256" key="5">
    <source>
        <dbReference type="ARBA" id="ARBA00022643"/>
    </source>
</evidence>
<comment type="cofactor">
    <cofactor evidence="1">
        <name>FMN</name>
        <dbReference type="ChEBI" id="CHEBI:58210"/>
    </cofactor>
</comment>
<dbReference type="CDD" id="cd04730">
    <property type="entry name" value="NPD_like"/>
    <property type="match status" value="1"/>
</dbReference>
<accession>A0ABT7MCX3</accession>
<evidence type="ECO:0000256" key="8">
    <source>
        <dbReference type="ARBA" id="ARBA00031155"/>
    </source>
</evidence>
<dbReference type="RefSeq" id="WP_286055070.1">
    <property type="nucleotide sequence ID" value="NZ_JASVWF010000005.1"/>
</dbReference>